<name>A0A0K2U7J0_LEPSM</name>
<gene>
    <name evidence="1" type="primary">nlp13</name>
</gene>
<evidence type="ECO:0000313" key="1">
    <source>
        <dbReference type="EMBL" id="CDW33877.1"/>
    </source>
</evidence>
<sequence>KRPHQIMISIRKLTVILFALMLFIAIDAQITFSRDWLAGTGKRSGEVVLPLYDRDGRGLSFDRDWLAGSGKRTPTFDRDWLAGSGKRTPTFDRDWLVSGGKRASATFDRNWLAGSGKKSVSMPSS</sequence>
<organism evidence="1">
    <name type="scientific">Lepeophtheirus salmonis</name>
    <name type="common">Salmon louse</name>
    <name type="synonym">Caligus salmonis</name>
    <dbReference type="NCBI Taxonomy" id="72036"/>
    <lineage>
        <taxon>Eukaryota</taxon>
        <taxon>Metazoa</taxon>
        <taxon>Ecdysozoa</taxon>
        <taxon>Arthropoda</taxon>
        <taxon>Crustacea</taxon>
        <taxon>Multicrustacea</taxon>
        <taxon>Hexanauplia</taxon>
        <taxon>Copepoda</taxon>
        <taxon>Siphonostomatoida</taxon>
        <taxon>Caligidae</taxon>
        <taxon>Lepeophtheirus</taxon>
    </lineage>
</organism>
<protein>
    <submittedName>
        <fullName evidence="1">Uncharacterized protein</fullName>
    </submittedName>
</protein>
<accession>A0A0K2U7J0</accession>
<dbReference type="AlphaFoldDB" id="A0A0K2U7J0"/>
<dbReference type="EMBL" id="HACA01016516">
    <property type="protein sequence ID" value="CDW33877.1"/>
    <property type="molecule type" value="Transcribed_RNA"/>
</dbReference>
<feature type="non-terminal residue" evidence="1">
    <location>
        <position position="1"/>
    </location>
</feature>
<proteinExistence type="predicted"/>
<reference evidence="1" key="1">
    <citation type="submission" date="2014-05" db="EMBL/GenBank/DDBJ databases">
        <authorList>
            <person name="Chronopoulou M."/>
        </authorList>
    </citation>
    <scope>NUCLEOTIDE SEQUENCE</scope>
    <source>
        <tissue evidence="1">Whole organism</tissue>
    </source>
</reference>